<dbReference type="EMBL" id="OIVN01000568">
    <property type="protein sequence ID" value="SPC82274.1"/>
    <property type="molecule type" value="Genomic_DNA"/>
</dbReference>
<reference evidence="2" key="1">
    <citation type="submission" date="2018-02" db="EMBL/GenBank/DDBJ databases">
        <authorList>
            <person name="Cohen D.B."/>
            <person name="Kent A.D."/>
        </authorList>
    </citation>
    <scope>NUCLEOTIDE SEQUENCE</scope>
</reference>
<accession>A0A2N9F661</accession>
<evidence type="ECO:0000259" key="1">
    <source>
        <dbReference type="Pfam" id="PF00078"/>
    </source>
</evidence>
<dbReference type="AlphaFoldDB" id="A0A2N9F661"/>
<dbReference type="Pfam" id="PF00078">
    <property type="entry name" value="RVT_1"/>
    <property type="match status" value="1"/>
</dbReference>
<evidence type="ECO:0000313" key="2">
    <source>
        <dbReference type="EMBL" id="SPC82274.1"/>
    </source>
</evidence>
<feature type="domain" description="Reverse transcriptase" evidence="1">
    <location>
        <begin position="342"/>
        <end position="450"/>
    </location>
</feature>
<dbReference type="InterPro" id="IPR052343">
    <property type="entry name" value="Retrotransposon-Effector_Assoc"/>
</dbReference>
<proteinExistence type="predicted"/>
<dbReference type="Gene3D" id="3.60.10.10">
    <property type="entry name" value="Endonuclease/exonuclease/phosphatase"/>
    <property type="match status" value="1"/>
</dbReference>
<dbReference type="InterPro" id="IPR036691">
    <property type="entry name" value="Endo/exonu/phosph_ase_sf"/>
</dbReference>
<name>A0A2N9F661_FAGSY</name>
<dbReference type="SUPFAM" id="SSF56672">
    <property type="entry name" value="DNA/RNA polymerases"/>
    <property type="match status" value="1"/>
</dbReference>
<dbReference type="InterPro" id="IPR000477">
    <property type="entry name" value="RT_dom"/>
</dbReference>
<dbReference type="InterPro" id="IPR043502">
    <property type="entry name" value="DNA/RNA_pol_sf"/>
</dbReference>
<dbReference type="SUPFAM" id="SSF56219">
    <property type="entry name" value="DNase I-like"/>
    <property type="match status" value="1"/>
</dbReference>
<dbReference type="PANTHER" id="PTHR46890">
    <property type="entry name" value="NON-LTR RETROLELEMENT REVERSE TRANSCRIPTASE-LIKE PROTEIN-RELATED"/>
    <property type="match status" value="1"/>
</dbReference>
<dbReference type="PANTHER" id="PTHR46890:SF48">
    <property type="entry name" value="RNA-DIRECTED DNA POLYMERASE"/>
    <property type="match status" value="1"/>
</dbReference>
<protein>
    <recommendedName>
        <fullName evidence="1">Reverse transcriptase domain-containing protein</fullName>
    </recommendedName>
</protein>
<gene>
    <name evidence="2" type="ORF">FSB_LOCUS10156</name>
</gene>
<sequence>MDVKLNTSSRNHIDVDVVNMHTGKGFCLIGFYGNVETYKWKESWVLLKHLSHLSSSLWLCMGDFNEILDNSERKGQGYRPEWQIRDFGEVVVQCGLHDLGYVGNSFTWRNKKDANAFVTARLDLQNSDHCPFILDILDGLWVQRKKKIFQFEAMWVKDEQCKGVVEQALGDLVAEGSLMFQVVEKLKGCRASLIGWSKERFSSLASTIKGKRAQLQQLVNETLSRHLTGIMFYRMSLMAYWRRKKIFWRQRSRVAWMSEEKTKLAEIVVDYYQAIFTSSNPSVESINTCLQGMESVVTNDMNAHLQAKFTSYEVYQALKQMYLTKAPRPDGMSAIFYQTCWDIVGPESMSLKRKGRKGHMALKLDMSKAYDRVEWDFLESIMRRMGFAGEWIRLMMMCLRSVSYSVLINGEQCRYFTASRGIRQGDSLSPYLFLLCAEGLSFLLRKAMAEKKINGVAASRDGPKLTHLFFCR</sequence>
<organism evidence="2">
    <name type="scientific">Fagus sylvatica</name>
    <name type="common">Beechnut</name>
    <dbReference type="NCBI Taxonomy" id="28930"/>
    <lineage>
        <taxon>Eukaryota</taxon>
        <taxon>Viridiplantae</taxon>
        <taxon>Streptophyta</taxon>
        <taxon>Embryophyta</taxon>
        <taxon>Tracheophyta</taxon>
        <taxon>Spermatophyta</taxon>
        <taxon>Magnoliopsida</taxon>
        <taxon>eudicotyledons</taxon>
        <taxon>Gunneridae</taxon>
        <taxon>Pentapetalae</taxon>
        <taxon>rosids</taxon>
        <taxon>fabids</taxon>
        <taxon>Fagales</taxon>
        <taxon>Fagaceae</taxon>
        <taxon>Fagus</taxon>
    </lineage>
</organism>